<evidence type="ECO:0000313" key="2">
    <source>
        <dbReference type="Proteomes" id="UP000315010"/>
    </source>
</evidence>
<sequence length="53" mass="6111">MKFTVQLLPRSLEDILAFASCWATEHQSLEQARAWSAAVKKQHESLQVMPERL</sequence>
<evidence type="ECO:0000313" key="1">
    <source>
        <dbReference type="EMBL" id="TWT84787.1"/>
    </source>
</evidence>
<organism evidence="1 2">
    <name type="scientific">Novipirellula herctigrandis</name>
    <dbReference type="NCBI Taxonomy" id="2527986"/>
    <lineage>
        <taxon>Bacteria</taxon>
        <taxon>Pseudomonadati</taxon>
        <taxon>Planctomycetota</taxon>
        <taxon>Planctomycetia</taxon>
        <taxon>Pirellulales</taxon>
        <taxon>Pirellulaceae</taxon>
        <taxon>Novipirellula</taxon>
    </lineage>
</organism>
<proteinExistence type="predicted"/>
<keyword evidence="2" id="KW-1185">Reference proteome</keyword>
<comment type="caution">
    <text evidence="1">The sequence shown here is derived from an EMBL/GenBank/DDBJ whole genome shotgun (WGS) entry which is preliminary data.</text>
</comment>
<protein>
    <recommendedName>
        <fullName evidence="3">Plasmid stabilization system protein</fullName>
    </recommendedName>
</protein>
<gene>
    <name evidence="1" type="ORF">CA13_62670</name>
</gene>
<dbReference type="EMBL" id="SJPJ01000001">
    <property type="protein sequence ID" value="TWT84787.1"/>
    <property type="molecule type" value="Genomic_DNA"/>
</dbReference>
<dbReference type="AlphaFoldDB" id="A0A5C5ZCA1"/>
<accession>A0A5C5ZCA1</accession>
<reference evidence="1 2" key="1">
    <citation type="submission" date="2019-02" db="EMBL/GenBank/DDBJ databases">
        <title>Deep-cultivation of Planctomycetes and their phenomic and genomic characterization uncovers novel biology.</title>
        <authorList>
            <person name="Wiegand S."/>
            <person name="Jogler M."/>
            <person name="Boedeker C."/>
            <person name="Pinto D."/>
            <person name="Vollmers J."/>
            <person name="Rivas-Marin E."/>
            <person name="Kohn T."/>
            <person name="Peeters S.H."/>
            <person name="Heuer A."/>
            <person name="Rast P."/>
            <person name="Oberbeckmann S."/>
            <person name="Bunk B."/>
            <person name="Jeske O."/>
            <person name="Meyerdierks A."/>
            <person name="Storesund J.E."/>
            <person name="Kallscheuer N."/>
            <person name="Luecker S."/>
            <person name="Lage O.M."/>
            <person name="Pohl T."/>
            <person name="Merkel B.J."/>
            <person name="Hornburger P."/>
            <person name="Mueller R.-W."/>
            <person name="Bruemmer F."/>
            <person name="Labrenz M."/>
            <person name="Spormann A.M."/>
            <person name="Op Den Camp H."/>
            <person name="Overmann J."/>
            <person name="Amann R."/>
            <person name="Jetten M.S.M."/>
            <person name="Mascher T."/>
            <person name="Medema M.H."/>
            <person name="Devos D.P."/>
            <person name="Kaster A.-K."/>
            <person name="Ovreas L."/>
            <person name="Rohde M."/>
            <person name="Galperin M.Y."/>
            <person name="Jogler C."/>
        </authorList>
    </citation>
    <scope>NUCLEOTIDE SEQUENCE [LARGE SCALE GENOMIC DNA]</scope>
    <source>
        <strain evidence="1 2">CA13</strain>
    </source>
</reference>
<dbReference type="Proteomes" id="UP000315010">
    <property type="component" value="Unassembled WGS sequence"/>
</dbReference>
<name>A0A5C5ZCA1_9BACT</name>
<evidence type="ECO:0008006" key="3">
    <source>
        <dbReference type="Google" id="ProtNLM"/>
    </source>
</evidence>